<accession>E2C6B5</accession>
<dbReference type="FunCoup" id="E2C6B5">
    <property type="interactions" value="142"/>
</dbReference>
<dbReference type="PANTHER" id="PTHR13447:SF2">
    <property type="entry name" value="SMALL RIBOSOMAL SUBUNIT PROTEIN BS1M"/>
    <property type="match status" value="1"/>
</dbReference>
<dbReference type="PhylomeDB" id="E2C6B5"/>
<feature type="region of interest" description="Disordered" evidence="1">
    <location>
        <begin position="33"/>
        <end position="54"/>
    </location>
</feature>
<dbReference type="AlphaFoldDB" id="E2C6B5"/>
<dbReference type="Pfam" id="PF10246">
    <property type="entry name" value="MRP-S35"/>
    <property type="match status" value="1"/>
</dbReference>
<dbReference type="InParanoid" id="E2C6B5"/>
<protein>
    <submittedName>
        <fullName evidence="2">28S ribosomal protein S28, mitochondrial</fullName>
    </submittedName>
</protein>
<keyword evidence="2" id="KW-0689">Ribosomal protein</keyword>
<dbReference type="KEGG" id="hst:105190490"/>
<dbReference type="OrthoDB" id="6020229at2759"/>
<dbReference type="Proteomes" id="UP000008237">
    <property type="component" value="Unassembled WGS sequence"/>
</dbReference>
<dbReference type="GO" id="GO:0005763">
    <property type="term" value="C:mitochondrial small ribosomal subunit"/>
    <property type="evidence" value="ECO:0007669"/>
    <property type="project" value="TreeGrafter"/>
</dbReference>
<name>E2C6B5_HARSA</name>
<organism evidence="3">
    <name type="scientific">Harpegnathos saltator</name>
    <name type="common">Jerdon's jumping ant</name>
    <dbReference type="NCBI Taxonomy" id="610380"/>
    <lineage>
        <taxon>Eukaryota</taxon>
        <taxon>Metazoa</taxon>
        <taxon>Ecdysozoa</taxon>
        <taxon>Arthropoda</taxon>
        <taxon>Hexapoda</taxon>
        <taxon>Insecta</taxon>
        <taxon>Pterygota</taxon>
        <taxon>Neoptera</taxon>
        <taxon>Endopterygota</taxon>
        <taxon>Hymenoptera</taxon>
        <taxon>Apocrita</taxon>
        <taxon>Aculeata</taxon>
        <taxon>Formicoidea</taxon>
        <taxon>Formicidae</taxon>
        <taxon>Ponerinae</taxon>
        <taxon>Ponerini</taxon>
        <taxon>Harpegnathos</taxon>
    </lineage>
</organism>
<evidence type="ECO:0000256" key="1">
    <source>
        <dbReference type="SAM" id="MobiDB-lite"/>
    </source>
</evidence>
<dbReference type="OMA" id="EKFSHIN"/>
<dbReference type="PANTHER" id="PTHR13447">
    <property type="entry name" value="MITOCHONDRIAL 28S RIBOSOMAL PROTEIN S28"/>
    <property type="match status" value="1"/>
</dbReference>
<reference evidence="2 3" key="1">
    <citation type="journal article" date="2010" name="Science">
        <title>Genomic comparison of the ants Camponotus floridanus and Harpegnathos saltator.</title>
        <authorList>
            <person name="Bonasio R."/>
            <person name="Zhang G."/>
            <person name="Ye C."/>
            <person name="Mutti N.S."/>
            <person name="Fang X."/>
            <person name="Qin N."/>
            <person name="Donahue G."/>
            <person name="Yang P."/>
            <person name="Li Q."/>
            <person name="Li C."/>
            <person name="Zhang P."/>
            <person name="Huang Z."/>
            <person name="Berger S.L."/>
            <person name="Reinberg D."/>
            <person name="Wang J."/>
            <person name="Liebig J."/>
        </authorList>
    </citation>
    <scope>NUCLEOTIDE SEQUENCE [LARGE SCALE GENOMIC DNA]</scope>
    <source>
        <strain evidence="2 3">R22 G/1</strain>
    </source>
</reference>
<dbReference type="InterPro" id="IPR019375">
    <property type="entry name" value="Ribosomal_bS1m"/>
</dbReference>
<evidence type="ECO:0000313" key="2">
    <source>
        <dbReference type="EMBL" id="EFN76514.1"/>
    </source>
</evidence>
<keyword evidence="2" id="KW-0687">Ribonucleoprotein</keyword>
<sequence>MNKIYRLDRVLTYVRSLNSPKAHLVSARCFGTKDDSGRDQSSMSPSESPLVEKEVQMETKDEAKASETEIKLGGFAQSYKKFSHIGEEKKPEIPQTFASLIRHSKFVDLGDPEGKLVIGKIYHVVDNDLYIDFGWKFPCVCRRPVKNGQYYVRDSKVRLRIKDLELSSKFLGATTDITLLEANCTLIGLISSPLQVAEQKTQRPKKRNIIPS</sequence>
<keyword evidence="3" id="KW-1185">Reference proteome</keyword>
<dbReference type="EMBL" id="GL453058">
    <property type="protein sequence ID" value="EFN76514.1"/>
    <property type="molecule type" value="Genomic_DNA"/>
</dbReference>
<gene>
    <name evidence="2" type="ORF">EAI_12743</name>
</gene>
<proteinExistence type="predicted"/>
<evidence type="ECO:0000313" key="3">
    <source>
        <dbReference type="Proteomes" id="UP000008237"/>
    </source>
</evidence>
<dbReference type="STRING" id="610380.E2C6B5"/>